<keyword evidence="1" id="KW-0472">Membrane</keyword>
<proteinExistence type="predicted"/>
<dbReference type="KEGG" id="amr:AM1_3849"/>
<feature type="transmembrane region" description="Helical" evidence="1">
    <location>
        <begin position="47"/>
        <end position="68"/>
    </location>
</feature>
<dbReference type="HOGENOM" id="CLU_2565955_0_0_3"/>
<accession>B0C6Z5</accession>
<name>B0C6Z5_ACAM1</name>
<reference evidence="2 3" key="1">
    <citation type="journal article" date="2008" name="Proc. Natl. Acad. Sci. U.S.A.">
        <title>Niche adaptation and genome expansion in the chlorophyll d-producing cyanobacterium Acaryochloris marina.</title>
        <authorList>
            <person name="Swingley W.D."/>
            <person name="Chen M."/>
            <person name="Cheung P.C."/>
            <person name="Conrad A.L."/>
            <person name="Dejesa L.C."/>
            <person name="Hao J."/>
            <person name="Honchak B.M."/>
            <person name="Karbach L.E."/>
            <person name="Kurdoglu A."/>
            <person name="Lahiri S."/>
            <person name="Mastrian S.D."/>
            <person name="Miyashita H."/>
            <person name="Page L."/>
            <person name="Ramakrishna P."/>
            <person name="Satoh S."/>
            <person name="Sattley W.M."/>
            <person name="Shimada Y."/>
            <person name="Taylor H.L."/>
            <person name="Tomo T."/>
            <person name="Tsuchiya T."/>
            <person name="Wang Z.T."/>
            <person name="Raymond J."/>
            <person name="Mimuro M."/>
            <person name="Blankenship R.E."/>
            <person name="Touchman J.W."/>
        </authorList>
    </citation>
    <scope>NUCLEOTIDE SEQUENCE [LARGE SCALE GENOMIC DNA]</scope>
    <source>
        <strain evidence="3">MBIC 11017</strain>
    </source>
</reference>
<sequence length="81" mass="9322">MTWITQNTYGFKQSILDQFEQLDADIRDLNDHVAQQSQRLELFTSNLMMGLFIVSVSASLLLLTRHALELWLVYHPTGALL</sequence>
<evidence type="ECO:0000313" key="3">
    <source>
        <dbReference type="Proteomes" id="UP000000268"/>
    </source>
</evidence>
<gene>
    <name evidence="2" type="ordered locus">AM1_3849</name>
</gene>
<dbReference type="OrthoDB" id="9842747at2"/>
<keyword evidence="1" id="KW-1133">Transmembrane helix</keyword>
<protein>
    <submittedName>
        <fullName evidence="2">Uncharacterized protein</fullName>
    </submittedName>
</protein>
<organism evidence="2 3">
    <name type="scientific">Acaryochloris marina (strain MBIC 11017)</name>
    <dbReference type="NCBI Taxonomy" id="329726"/>
    <lineage>
        <taxon>Bacteria</taxon>
        <taxon>Bacillati</taxon>
        <taxon>Cyanobacteriota</taxon>
        <taxon>Cyanophyceae</taxon>
        <taxon>Acaryochloridales</taxon>
        <taxon>Acaryochloridaceae</taxon>
        <taxon>Acaryochloris</taxon>
    </lineage>
</organism>
<dbReference type="Proteomes" id="UP000000268">
    <property type="component" value="Chromosome"/>
</dbReference>
<dbReference type="RefSeq" id="WP_012164203.1">
    <property type="nucleotide sequence ID" value="NC_009925.1"/>
</dbReference>
<dbReference type="AlphaFoldDB" id="B0C6Z5"/>
<evidence type="ECO:0000313" key="2">
    <source>
        <dbReference type="EMBL" id="ABW28834.1"/>
    </source>
</evidence>
<keyword evidence="3" id="KW-1185">Reference proteome</keyword>
<keyword evidence="1" id="KW-0812">Transmembrane</keyword>
<dbReference type="EMBL" id="CP000828">
    <property type="protein sequence ID" value="ABW28834.1"/>
    <property type="molecule type" value="Genomic_DNA"/>
</dbReference>
<evidence type="ECO:0000256" key="1">
    <source>
        <dbReference type="SAM" id="Phobius"/>
    </source>
</evidence>